<dbReference type="Proteomes" id="UP000185934">
    <property type="component" value="Chromosome"/>
</dbReference>
<name>A0A1P8F5G5_9CHLR</name>
<evidence type="ECO:0008006" key="3">
    <source>
        <dbReference type="Google" id="ProtNLM"/>
    </source>
</evidence>
<keyword evidence="2" id="KW-1185">Reference proteome</keyword>
<proteinExistence type="predicted"/>
<evidence type="ECO:0000313" key="1">
    <source>
        <dbReference type="EMBL" id="APV43736.1"/>
    </source>
</evidence>
<reference evidence="2" key="1">
    <citation type="submission" date="2016-11" db="EMBL/GenBank/DDBJ databases">
        <title>Dehalogenimonas formicexedens sp. nov., a chlorinated alkane respiring bacterium isolated from contaminated groundwater.</title>
        <authorList>
            <person name="Key T.A."/>
            <person name="Bowman K.S."/>
            <person name="Lee I."/>
            <person name="Chun J."/>
            <person name="Albuquerque L."/>
            <person name="da Costa M.S."/>
            <person name="Rainey F.A."/>
            <person name="Moe W.M."/>
        </authorList>
    </citation>
    <scope>NUCLEOTIDE SEQUENCE [LARGE SCALE GENOMIC DNA]</scope>
    <source>
        <strain evidence="2">NSZ-14</strain>
    </source>
</reference>
<organism evidence="1 2">
    <name type="scientific">Dehalogenimonas formicexedens</name>
    <dbReference type="NCBI Taxonomy" id="1839801"/>
    <lineage>
        <taxon>Bacteria</taxon>
        <taxon>Bacillati</taxon>
        <taxon>Chloroflexota</taxon>
        <taxon>Dehalococcoidia</taxon>
        <taxon>Dehalococcoidales</taxon>
        <taxon>Dehalococcoidaceae</taxon>
        <taxon>Dehalogenimonas</taxon>
    </lineage>
</organism>
<dbReference type="EMBL" id="CP018258">
    <property type="protein sequence ID" value="APV43736.1"/>
    <property type="molecule type" value="Genomic_DNA"/>
</dbReference>
<dbReference type="AlphaFoldDB" id="A0A1P8F5G5"/>
<evidence type="ECO:0000313" key="2">
    <source>
        <dbReference type="Proteomes" id="UP000185934"/>
    </source>
</evidence>
<accession>A0A1P8F5G5</accession>
<protein>
    <recommendedName>
        <fullName evidence="3">Apea-like HEPN domain-containing protein</fullName>
    </recommendedName>
</protein>
<dbReference type="KEGG" id="dfo:Dform_00377"/>
<dbReference type="RefSeq" id="WP_083635308.1">
    <property type="nucleotide sequence ID" value="NZ_CP018258.1"/>
</dbReference>
<gene>
    <name evidence="1" type="ORF">Dform_00377</name>
</gene>
<dbReference type="OrthoDB" id="2988697at2"/>
<sequence>MPWIDYQYFVSLWIERCDRNTLDDGDRFINLWIAFNGWMKGLFGENSTDATLITKTKTYAQLEAGFQRLKENADFNRYLISIQKSPIIDMRNDNKIVTFDGNFTTYIDAIYQIRCNLFHGRKDVERDERDKELVSCAYNTLRPLFESVLHSTNGR</sequence>